<gene>
    <name evidence="2" type="ORF">CPELLU_LOCUS13456</name>
</gene>
<evidence type="ECO:0000313" key="3">
    <source>
        <dbReference type="Proteomes" id="UP000789759"/>
    </source>
</evidence>
<feature type="non-terminal residue" evidence="2">
    <location>
        <position position="53"/>
    </location>
</feature>
<feature type="compositionally biased region" description="Polar residues" evidence="1">
    <location>
        <begin position="1"/>
        <end position="16"/>
    </location>
</feature>
<evidence type="ECO:0000313" key="2">
    <source>
        <dbReference type="EMBL" id="CAG8730392.1"/>
    </source>
</evidence>
<feature type="region of interest" description="Disordered" evidence="1">
    <location>
        <begin position="1"/>
        <end position="23"/>
    </location>
</feature>
<protein>
    <submittedName>
        <fullName evidence="2">9889_t:CDS:1</fullName>
    </submittedName>
</protein>
<dbReference type="Proteomes" id="UP000789759">
    <property type="component" value="Unassembled WGS sequence"/>
</dbReference>
<comment type="caution">
    <text evidence="2">The sequence shown here is derived from an EMBL/GenBank/DDBJ whole genome shotgun (WGS) entry which is preliminary data.</text>
</comment>
<sequence length="53" mass="6397">MNLRNNEYSLNNSTERSNNDKIHEINENEMFKINDSFREIEQKHSELSQVLNE</sequence>
<accession>A0A9N9ID07</accession>
<evidence type="ECO:0000256" key="1">
    <source>
        <dbReference type="SAM" id="MobiDB-lite"/>
    </source>
</evidence>
<dbReference type="EMBL" id="CAJVQA010014318">
    <property type="protein sequence ID" value="CAG8730392.1"/>
    <property type="molecule type" value="Genomic_DNA"/>
</dbReference>
<name>A0A9N9ID07_9GLOM</name>
<dbReference type="AlphaFoldDB" id="A0A9N9ID07"/>
<proteinExistence type="predicted"/>
<reference evidence="2" key="1">
    <citation type="submission" date="2021-06" db="EMBL/GenBank/DDBJ databases">
        <authorList>
            <person name="Kallberg Y."/>
            <person name="Tangrot J."/>
            <person name="Rosling A."/>
        </authorList>
    </citation>
    <scope>NUCLEOTIDE SEQUENCE</scope>
    <source>
        <strain evidence="2">FL966</strain>
    </source>
</reference>
<dbReference type="OrthoDB" id="10354330at2759"/>
<organism evidence="2 3">
    <name type="scientific">Cetraspora pellucida</name>
    <dbReference type="NCBI Taxonomy" id="1433469"/>
    <lineage>
        <taxon>Eukaryota</taxon>
        <taxon>Fungi</taxon>
        <taxon>Fungi incertae sedis</taxon>
        <taxon>Mucoromycota</taxon>
        <taxon>Glomeromycotina</taxon>
        <taxon>Glomeromycetes</taxon>
        <taxon>Diversisporales</taxon>
        <taxon>Gigasporaceae</taxon>
        <taxon>Cetraspora</taxon>
    </lineage>
</organism>
<keyword evidence="3" id="KW-1185">Reference proteome</keyword>